<keyword evidence="2" id="KW-1185">Reference proteome</keyword>
<comment type="caution">
    <text evidence="1">The sequence shown here is derived from an EMBL/GenBank/DDBJ whole genome shotgun (WGS) entry which is preliminary data.</text>
</comment>
<organism evidence="1 2">
    <name type="scientific">Trichonephila inaurata madagascariensis</name>
    <dbReference type="NCBI Taxonomy" id="2747483"/>
    <lineage>
        <taxon>Eukaryota</taxon>
        <taxon>Metazoa</taxon>
        <taxon>Ecdysozoa</taxon>
        <taxon>Arthropoda</taxon>
        <taxon>Chelicerata</taxon>
        <taxon>Arachnida</taxon>
        <taxon>Araneae</taxon>
        <taxon>Araneomorphae</taxon>
        <taxon>Entelegynae</taxon>
        <taxon>Araneoidea</taxon>
        <taxon>Nephilidae</taxon>
        <taxon>Trichonephila</taxon>
        <taxon>Trichonephila inaurata</taxon>
    </lineage>
</organism>
<dbReference type="AlphaFoldDB" id="A0A8X6XMI2"/>
<evidence type="ECO:0000313" key="2">
    <source>
        <dbReference type="Proteomes" id="UP000886998"/>
    </source>
</evidence>
<name>A0A8X6XMI2_9ARAC</name>
<accession>A0A8X6XMI2</accession>
<reference evidence="1" key="1">
    <citation type="submission" date="2020-08" db="EMBL/GenBank/DDBJ databases">
        <title>Multicomponent nature underlies the extraordinary mechanical properties of spider dragline silk.</title>
        <authorList>
            <person name="Kono N."/>
            <person name="Nakamura H."/>
            <person name="Mori M."/>
            <person name="Yoshida Y."/>
            <person name="Ohtoshi R."/>
            <person name="Malay A.D."/>
            <person name="Moran D.A.P."/>
            <person name="Tomita M."/>
            <person name="Numata K."/>
            <person name="Arakawa K."/>
        </authorList>
    </citation>
    <scope>NUCLEOTIDE SEQUENCE</scope>
</reference>
<protein>
    <submittedName>
        <fullName evidence="1">Uncharacterized protein</fullName>
    </submittedName>
</protein>
<gene>
    <name evidence="1" type="ORF">TNIN_358441</name>
</gene>
<dbReference type="EMBL" id="BMAV01010626">
    <property type="protein sequence ID" value="GFY55888.1"/>
    <property type="molecule type" value="Genomic_DNA"/>
</dbReference>
<dbReference type="Proteomes" id="UP000886998">
    <property type="component" value="Unassembled WGS sequence"/>
</dbReference>
<proteinExistence type="predicted"/>
<sequence length="90" mass="10182">MYFRKVGFQRGNHYTIYDEEILEEPLGSDPKAMLWNSGHVVNPDSSLLLFHFFLSTPSHPVLLVAMGTGEGRGWPTAGARESKPPYLRYV</sequence>
<evidence type="ECO:0000313" key="1">
    <source>
        <dbReference type="EMBL" id="GFY55888.1"/>
    </source>
</evidence>